<keyword evidence="6" id="KW-0520">NAD</keyword>
<evidence type="ECO:0000313" key="10">
    <source>
        <dbReference type="EMBL" id="MBB5891317.1"/>
    </source>
</evidence>
<reference evidence="10 11" key="1">
    <citation type="submission" date="2020-08" db="EMBL/GenBank/DDBJ databases">
        <title>Sequencing the genomes of 1000 actinobacteria strains.</title>
        <authorList>
            <person name="Klenk H.-P."/>
        </authorList>
    </citation>
    <scope>NUCLEOTIDE SEQUENCE [LARGE SCALE GENOMIC DNA]</scope>
    <source>
        <strain evidence="10 11">DSM 43851</strain>
    </source>
</reference>
<accession>A0A7W9KET6</accession>
<dbReference type="Gene3D" id="3.40.50.720">
    <property type="entry name" value="NAD(P)-binding Rossmann-like Domain"/>
    <property type="match status" value="1"/>
</dbReference>
<dbReference type="InterPro" id="IPR036291">
    <property type="entry name" value="NAD(P)-bd_dom_sf"/>
</dbReference>
<evidence type="ECO:0000256" key="6">
    <source>
        <dbReference type="ARBA" id="ARBA00023027"/>
    </source>
</evidence>
<gene>
    <name evidence="10" type="ORF">BJ998_002513</name>
</gene>
<dbReference type="Proteomes" id="UP000585638">
    <property type="component" value="Unassembled WGS sequence"/>
</dbReference>
<keyword evidence="11" id="KW-1185">Reference proteome</keyword>
<dbReference type="Gene3D" id="3.90.25.10">
    <property type="entry name" value="UDP-galactose 4-epimerase, domain 1"/>
    <property type="match status" value="1"/>
</dbReference>
<protein>
    <recommendedName>
        <fullName evidence="5 8">dTDP-glucose 4,6-dehydratase</fullName>
        <ecNumber evidence="4 8">4.2.1.46</ecNumber>
    </recommendedName>
</protein>
<feature type="domain" description="NAD(P)-binding" evidence="9">
    <location>
        <begin position="4"/>
        <end position="297"/>
    </location>
</feature>
<keyword evidence="7 8" id="KW-0456">Lyase</keyword>
<sequence length="333" mass="38219">MKMLVTGGAGFIGSNFVRHTLRNRPEYELVVLDALVVPHYHNNLDDVADRIVFRRGDVCDVDFVTDLVDEQGVEVIVHFAAESHNDNAYLYPSRFARTNVLGTVALLELIGDRGIRLHHVSTDEVFGQLELGEDRRFTPDGEYRPRNYYSSSKAGADHFVRAAWNQFQLPVTISQCANNYGPYQHVEKFIPRTITGVLTDIPPHLHGSGRHVRDWIHVDDHCSAIHAMLDRGRLGETYLVGADNEVGTYEVMQMILELTGRPLDWYEHVAERPCNDMRYGSDSSKLRAECGWRPEHTDFRQDMAELIDWYRGNEPWWAEMKAITEKKYLEMGL</sequence>
<dbReference type="EC" id="4.2.1.46" evidence="4 8"/>
<comment type="catalytic activity">
    <reaction evidence="1 8">
        <text>dTDP-alpha-D-glucose = dTDP-4-dehydro-6-deoxy-alpha-D-glucose + H2O</text>
        <dbReference type="Rhea" id="RHEA:17221"/>
        <dbReference type="ChEBI" id="CHEBI:15377"/>
        <dbReference type="ChEBI" id="CHEBI:57477"/>
        <dbReference type="ChEBI" id="CHEBI:57649"/>
        <dbReference type="EC" id="4.2.1.46"/>
    </reaction>
</comment>
<comment type="similarity">
    <text evidence="3 8">Belongs to the NAD(P)-dependent epimerase/dehydratase family. dTDP-glucose dehydratase subfamily.</text>
</comment>
<evidence type="ECO:0000259" key="9">
    <source>
        <dbReference type="Pfam" id="PF16363"/>
    </source>
</evidence>
<dbReference type="GO" id="GO:0008460">
    <property type="term" value="F:dTDP-glucose 4,6-dehydratase activity"/>
    <property type="evidence" value="ECO:0007669"/>
    <property type="project" value="UniProtKB-EC"/>
</dbReference>
<dbReference type="InterPro" id="IPR016040">
    <property type="entry name" value="NAD(P)-bd_dom"/>
</dbReference>
<proteinExistence type="inferred from homology"/>
<evidence type="ECO:0000256" key="1">
    <source>
        <dbReference type="ARBA" id="ARBA00001539"/>
    </source>
</evidence>
<dbReference type="InterPro" id="IPR005888">
    <property type="entry name" value="dTDP_Gluc_deHydtase"/>
</dbReference>
<dbReference type="Pfam" id="PF16363">
    <property type="entry name" value="GDP_Man_Dehyd"/>
    <property type="match status" value="1"/>
</dbReference>
<dbReference type="SUPFAM" id="SSF51735">
    <property type="entry name" value="NAD(P)-binding Rossmann-fold domains"/>
    <property type="match status" value="1"/>
</dbReference>
<dbReference type="EMBL" id="JACHIR010000001">
    <property type="protein sequence ID" value="MBB5891317.1"/>
    <property type="molecule type" value="Genomic_DNA"/>
</dbReference>
<dbReference type="AlphaFoldDB" id="A0A7W9KET6"/>
<name>A0A7W9KET6_9PSEU</name>
<evidence type="ECO:0000256" key="7">
    <source>
        <dbReference type="ARBA" id="ARBA00023239"/>
    </source>
</evidence>
<dbReference type="RefSeq" id="WP_184861340.1">
    <property type="nucleotide sequence ID" value="NZ_BAAAWY010000031.1"/>
</dbReference>
<evidence type="ECO:0000256" key="5">
    <source>
        <dbReference type="ARBA" id="ARBA00016977"/>
    </source>
</evidence>
<evidence type="ECO:0000256" key="3">
    <source>
        <dbReference type="ARBA" id="ARBA00008178"/>
    </source>
</evidence>
<evidence type="ECO:0000313" key="11">
    <source>
        <dbReference type="Proteomes" id="UP000585638"/>
    </source>
</evidence>
<dbReference type="NCBIfam" id="TIGR01181">
    <property type="entry name" value="dTDP_gluc_dehyt"/>
    <property type="match status" value="1"/>
</dbReference>
<dbReference type="GO" id="GO:0009225">
    <property type="term" value="P:nucleotide-sugar metabolic process"/>
    <property type="evidence" value="ECO:0007669"/>
    <property type="project" value="InterPro"/>
</dbReference>
<evidence type="ECO:0000256" key="8">
    <source>
        <dbReference type="RuleBase" id="RU004473"/>
    </source>
</evidence>
<comment type="cofactor">
    <cofactor evidence="2 8">
        <name>NAD(+)</name>
        <dbReference type="ChEBI" id="CHEBI:57540"/>
    </cofactor>
</comment>
<evidence type="ECO:0000256" key="2">
    <source>
        <dbReference type="ARBA" id="ARBA00001911"/>
    </source>
</evidence>
<comment type="caution">
    <text evidence="10">The sequence shown here is derived from an EMBL/GenBank/DDBJ whole genome shotgun (WGS) entry which is preliminary data.</text>
</comment>
<dbReference type="PANTHER" id="PTHR43000">
    <property type="entry name" value="DTDP-D-GLUCOSE 4,6-DEHYDRATASE-RELATED"/>
    <property type="match status" value="1"/>
</dbReference>
<organism evidence="10 11">
    <name type="scientific">Kutzneria kofuensis</name>
    <dbReference type="NCBI Taxonomy" id="103725"/>
    <lineage>
        <taxon>Bacteria</taxon>
        <taxon>Bacillati</taxon>
        <taxon>Actinomycetota</taxon>
        <taxon>Actinomycetes</taxon>
        <taxon>Pseudonocardiales</taxon>
        <taxon>Pseudonocardiaceae</taxon>
        <taxon>Kutzneria</taxon>
    </lineage>
</organism>
<evidence type="ECO:0000256" key="4">
    <source>
        <dbReference type="ARBA" id="ARBA00011990"/>
    </source>
</evidence>